<dbReference type="Pfam" id="PF01568">
    <property type="entry name" value="Molydop_binding"/>
    <property type="match status" value="1"/>
</dbReference>
<comment type="cofactor">
    <cofactor evidence="1">
        <name>Mo-bis(molybdopterin guanine dinucleotide)</name>
        <dbReference type="ChEBI" id="CHEBI:60539"/>
    </cofactor>
</comment>
<evidence type="ECO:0000313" key="11">
    <source>
        <dbReference type="EMBL" id="MDF1613266.1"/>
    </source>
</evidence>
<evidence type="ECO:0000259" key="10">
    <source>
        <dbReference type="PROSITE" id="PS51669"/>
    </source>
</evidence>
<organism evidence="11 12">
    <name type="scientific">Stygiobacter electus</name>
    <dbReference type="NCBI Taxonomy" id="3032292"/>
    <lineage>
        <taxon>Bacteria</taxon>
        <taxon>Pseudomonadati</taxon>
        <taxon>Ignavibacteriota</taxon>
        <taxon>Ignavibacteria</taxon>
        <taxon>Ignavibacteriales</taxon>
        <taxon>Melioribacteraceae</taxon>
        <taxon>Stygiobacter</taxon>
    </lineage>
</organism>
<dbReference type="Gene3D" id="3.40.50.740">
    <property type="match status" value="1"/>
</dbReference>
<evidence type="ECO:0000256" key="3">
    <source>
        <dbReference type="ARBA" id="ARBA00022485"/>
    </source>
</evidence>
<keyword evidence="3" id="KW-0004">4Fe-4S</keyword>
<keyword evidence="5" id="KW-0479">Metal-binding</keyword>
<evidence type="ECO:0000256" key="4">
    <source>
        <dbReference type="ARBA" id="ARBA00022505"/>
    </source>
</evidence>
<dbReference type="Proteomes" id="UP001221302">
    <property type="component" value="Unassembled WGS sequence"/>
</dbReference>
<dbReference type="GO" id="GO:0043546">
    <property type="term" value="F:molybdopterin cofactor binding"/>
    <property type="evidence" value="ECO:0007669"/>
    <property type="project" value="InterPro"/>
</dbReference>
<dbReference type="Pfam" id="PF00384">
    <property type="entry name" value="Molybdopterin"/>
    <property type="match status" value="1"/>
</dbReference>
<dbReference type="RefSeq" id="WP_321537039.1">
    <property type="nucleotide sequence ID" value="NZ_JARGDL010000034.1"/>
</dbReference>
<dbReference type="GO" id="GO:0016491">
    <property type="term" value="F:oxidoreductase activity"/>
    <property type="evidence" value="ECO:0007669"/>
    <property type="project" value="UniProtKB-KW"/>
</dbReference>
<dbReference type="AlphaFoldDB" id="A0AAE3P061"/>
<dbReference type="EMBL" id="JARGDL010000034">
    <property type="protein sequence ID" value="MDF1613266.1"/>
    <property type="molecule type" value="Genomic_DNA"/>
</dbReference>
<dbReference type="InterPro" id="IPR006656">
    <property type="entry name" value="Mopterin_OxRdtase"/>
</dbReference>
<dbReference type="GO" id="GO:0046872">
    <property type="term" value="F:metal ion binding"/>
    <property type="evidence" value="ECO:0007669"/>
    <property type="project" value="UniProtKB-KW"/>
</dbReference>
<comment type="caution">
    <text evidence="11">The sequence shown here is derived from an EMBL/GenBank/DDBJ whole genome shotgun (WGS) entry which is preliminary data.</text>
</comment>
<keyword evidence="6" id="KW-0732">Signal</keyword>
<dbReference type="Gene3D" id="2.40.40.20">
    <property type="match status" value="1"/>
</dbReference>
<dbReference type="InterPro" id="IPR006657">
    <property type="entry name" value="MoPterin_dinucl-bd_dom"/>
</dbReference>
<keyword evidence="12" id="KW-1185">Reference proteome</keyword>
<evidence type="ECO:0000256" key="7">
    <source>
        <dbReference type="ARBA" id="ARBA00023002"/>
    </source>
</evidence>
<keyword evidence="7" id="KW-0560">Oxidoreductase</keyword>
<dbReference type="SUPFAM" id="SSF50692">
    <property type="entry name" value="ADC-like"/>
    <property type="match status" value="1"/>
</dbReference>
<dbReference type="InterPro" id="IPR050612">
    <property type="entry name" value="Prok_Mopterin_Oxidored"/>
</dbReference>
<dbReference type="PROSITE" id="PS51669">
    <property type="entry name" value="4FE4S_MOW_BIS_MGD"/>
    <property type="match status" value="1"/>
</dbReference>
<comment type="similarity">
    <text evidence="2">Belongs to the prokaryotic molybdopterin-containing oxidoreductase family.</text>
</comment>
<keyword evidence="4" id="KW-0500">Molybdenum</keyword>
<accession>A0AAE3P061</accession>
<dbReference type="InterPro" id="IPR009010">
    <property type="entry name" value="Asp_de-COase-like_dom_sf"/>
</dbReference>
<name>A0AAE3P061_9BACT</name>
<dbReference type="Gene3D" id="2.20.25.90">
    <property type="entry name" value="ADC-like domains"/>
    <property type="match status" value="1"/>
</dbReference>
<dbReference type="Gene3D" id="3.40.228.10">
    <property type="entry name" value="Dimethylsulfoxide Reductase, domain 2"/>
    <property type="match status" value="1"/>
</dbReference>
<dbReference type="GO" id="GO:0051539">
    <property type="term" value="F:4 iron, 4 sulfur cluster binding"/>
    <property type="evidence" value="ECO:0007669"/>
    <property type="project" value="UniProtKB-KW"/>
</dbReference>
<reference evidence="11" key="1">
    <citation type="submission" date="2023-03" db="EMBL/GenBank/DDBJ databases">
        <title>Stygiobacter electus gen. nov., sp. nov., facultatively anaerobic thermotolerant bacterium of the class Ignavibacteria from a well of Yessentuki mineral water deposit.</title>
        <authorList>
            <person name="Podosokorskaya O.A."/>
            <person name="Elcheninov A.G."/>
            <person name="Petrova N.F."/>
            <person name="Zavarzina D.G."/>
            <person name="Kublanov I.V."/>
            <person name="Merkel A.Y."/>
        </authorList>
    </citation>
    <scope>NUCLEOTIDE SEQUENCE</scope>
    <source>
        <strain evidence="11">09-Me</strain>
    </source>
</reference>
<evidence type="ECO:0000256" key="9">
    <source>
        <dbReference type="ARBA" id="ARBA00023014"/>
    </source>
</evidence>
<dbReference type="Pfam" id="PF04879">
    <property type="entry name" value="Molybdop_Fe4S4"/>
    <property type="match status" value="1"/>
</dbReference>
<sequence>MAYIFDEKVGRRKFIKTATATTAGAVLLSTNGCATYGSKERELNFNEDGLKQWGREAGEWIPSCCNMCGGQSGIIVHVVNGVVEKIEPNHWNPNNYSNISADFFNGYTEEYGCAEGGAICPKGNASIMTLYDPDRIKKPLKRKNPDRGLDVDPQWEEISWDQALDEISAKMKKLRDDNEAHKLLWMSEDHSFTHIQADFCKLFGTPNYYMHSNLCDVARKASFRTVVGDDRPLADFIQSKYILLFGWNPTSAIKWVYLPRIITRAVEKGARLVVVDPYLSDTAAKGHDWLAIRPGTDGALALALAHCIIRDGLFDKDFVENWTVGFEKYAEYVKDKTPEWAKKITSISANKIEEIAHDLATIKPAVIDSWSGPGQHTNGVQGGRAIAALAALIGGYDKPGTLLIPNTGGNKHIEIEPSDFAVKTLKQPRFDELNKFPLGHKSGVYTQMFNNIIEKKGPYDAKMLFCVFQNPVMSVPGGTKSVVEAFKKLEMSVVIDTMMSETALLADYVLPGTVYLERYDLNTHWVTWPALGLRQPVVKPLFGQLTEYETVAALGRKLELTTKDGKKFFEVGPTSGEKIEGLKEWYEDFLSKELLEGKPKMTLQQLKELPGAVWFDKKGTEYEKYAKELPADKLKGAFYDGNAIYDKPKDKGGKRIGTIINGKKLRGFFTKSGKVEFYSEWLAEKKDANGNPINPLPEYKPRDWQPNDEYPLYLINWKETSHTHTRTQNNAWLLEIKGYNPIIMNPLTAEKYGINDGDEIWLESPYGKISGKVKLTKRIHPEVIGAQHGFGHVALGKSAEGRGTNTGILNITKSDPLSGMAVHKEICVKVYKV</sequence>
<gene>
    <name evidence="11" type="ORF">P0M35_13970</name>
</gene>
<dbReference type="InterPro" id="IPR006655">
    <property type="entry name" value="Mopterin_OxRdtase_prok_CS"/>
</dbReference>
<evidence type="ECO:0000256" key="6">
    <source>
        <dbReference type="ARBA" id="ARBA00022729"/>
    </source>
</evidence>
<evidence type="ECO:0000256" key="1">
    <source>
        <dbReference type="ARBA" id="ARBA00001942"/>
    </source>
</evidence>
<protein>
    <submittedName>
        <fullName evidence="11">Molybdopterin-dependent oxidoreductase</fullName>
    </submittedName>
</protein>
<feature type="domain" description="4Fe-4S Mo/W bis-MGD-type" evidence="10">
    <location>
        <begin position="58"/>
        <end position="134"/>
    </location>
</feature>
<evidence type="ECO:0000313" key="12">
    <source>
        <dbReference type="Proteomes" id="UP001221302"/>
    </source>
</evidence>
<dbReference type="SMART" id="SM00926">
    <property type="entry name" value="Molybdop_Fe4S4"/>
    <property type="match status" value="1"/>
</dbReference>
<keyword evidence="9" id="KW-0411">Iron-sulfur</keyword>
<dbReference type="PANTHER" id="PTHR43742:SF9">
    <property type="entry name" value="TETRATHIONATE REDUCTASE SUBUNIT A"/>
    <property type="match status" value="1"/>
</dbReference>
<dbReference type="PROSITE" id="PS00932">
    <property type="entry name" value="MOLYBDOPTERIN_PROK_3"/>
    <property type="match status" value="1"/>
</dbReference>
<dbReference type="SUPFAM" id="SSF53706">
    <property type="entry name" value="Formate dehydrogenase/DMSO reductase, domains 1-3"/>
    <property type="match status" value="1"/>
</dbReference>
<evidence type="ECO:0000256" key="5">
    <source>
        <dbReference type="ARBA" id="ARBA00022723"/>
    </source>
</evidence>
<proteinExistence type="inferred from homology"/>
<evidence type="ECO:0000256" key="2">
    <source>
        <dbReference type="ARBA" id="ARBA00010312"/>
    </source>
</evidence>
<evidence type="ECO:0000256" key="8">
    <source>
        <dbReference type="ARBA" id="ARBA00023004"/>
    </source>
</evidence>
<dbReference type="PANTHER" id="PTHR43742">
    <property type="entry name" value="TRIMETHYLAMINE-N-OXIDE REDUCTASE"/>
    <property type="match status" value="1"/>
</dbReference>
<dbReference type="InterPro" id="IPR006963">
    <property type="entry name" value="Mopterin_OxRdtase_4Fe-4S_dom"/>
</dbReference>
<keyword evidence="8" id="KW-0408">Iron</keyword>